<dbReference type="PROSITE" id="PS00456">
    <property type="entry name" value="NA_SOLUT_SYMP_1"/>
    <property type="match status" value="1"/>
</dbReference>
<dbReference type="GO" id="GO:0005886">
    <property type="term" value="C:plasma membrane"/>
    <property type="evidence" value="ECO:0007669"/>
    <property type="project" value="UniProtKB-SubCell"/>
</dbReference>
<feature type="transmembrane region" description="Helical" evidence="14">
    <location>
        <begin position="404"/>
        <end position="423"/>
    </location>
</feature>
<feature type="transmembrane region" description="Helical" evidence="14">
    <location>
        <begin position="322"/>
        <end position="351"/>
    </location>
</feature>
<dbReference type="GO" id="GO:0005298">
    <property type="term" value="F:proline:sodium symporter activity"/>
    <property type="evidence" value="ECO:0007669"/>
    <property type="project" value="UniProtKB-UniRule"/>
</dbReference>
<organism evidence="15 16">
    <name type="scientific">Propionispira arboris</name>
    <dbReference type="NCBI Taxonomy" id="84035"/>
    <lineage>
        <taxon>Bacteria</taxon>
        <taxon>Bacillati</taxon>
        <taxon>Bacillota</taxon>
        <taxon>Negativicutes</taxon>
        <taxon>Selenomonadales</taxon>
        <taxon>Selenomonadaceae</taxon>
        <taxon>Propionispira</taxon>
    </lineage>
</organism>
<dbReference type="PANTHER" id="PTHR48086">
    <property type="entry name" value="SODIUM/PROLINE SYMPORTER-RELATED"/>
    <property type="match status" value="1"/>
</dbReference>
<comment type="subcellular location">
    <subcellularLocation>
        <location evidence="1 14">Cell membrane</location>
        <topology evidence="1 14">Multi-pass membrane protein</topology>
    </subcellularLocation>
</comment>
<feature type="transmembrane region" description="Helical" evidence="14">
    <location>
        <begin position="163"/>
        <end position="186"/>
    </location>
</feature>
<feature type="transmembrane region" description="Helical" evidence="14">
    <location>
        <begin position="239"/>
        <end position="262"/>
    </location>
</feature>
<feature type="transmembrane region" description="Helical" evidence="14">
    <location>
        <begin position="6"/>
        <end position="27"/>
    </location>
</feature>
<keyword evidence="14" id="KW-0029">Amino-acid transport</keyword>
<dbReference type="CDD" id="cd11475">
    <property type="entry name" value="SLC5sbd_PutP"/>
    <property type="match status" value="1"/>
</dbReference>
<dbReference type="Pfam" id="PF00474">
    <property type="entry name" value="SSF"/>
    <property type="match status" value="1"/>
</dbReference>
<dbReference type="NCBIfam" id="TIGR02121">
    <property type="entry name" value="Na_Pro_sym"/>
    <property type="match status" value="1"/>
</dbReference>
<feature type="transmembrane region" description="Helical" evidence="14">
    <location>
        <begin position="372"/>
        <end position="392"/>
    </location>
</feature>
<keyword evidence="11 14" id="KW-0739">Sodium transport</keyword>
<evidence type="ECO:0000256" key="7">
    <source>
        <dbReference type="ARBA" id="ARBA00022989"/>
    </source>
</evidence>
<evidence type="ECO:0000256" key="3">
    <source>
        <dbReference type="ARBA" id="ARBA00022448"/>
    </source>
</evidence>
<accession>A0A1H7CX23</accession>
<evidence type="ECO:0000256" key="14">
    <source>
        <dbReference type="RuleBase" id="RU366012"/>
    </source>
</evidence>
<dbReference type="AlphaFoldDB" id="A0A1H7CX23"/>
<dbReference type="GO" id="GO:0015824">
    <property type="term" value="P:proline transport"/>
    <property type="evidence" value="ECO:0007669"/>
    <property type="project" value="UniProtKB-UniRule"/>
</dbReference>
<keyword evidence="3 14" id="KW-0813">Transport</keyword>
<dbReference type="InterPro" id="IPR011851">
    <property type="entry name" value="Na/Pro_symporter"/>
</dbReference>
<keyword evidence="6 14" id="KW-0769">Symport</keyword>
<proteinExistence type="inferred from homology"/>
<dbReference type="Proteomes" id="UP000199662">
    <property type="component" value="Unassembled WGS sequence"/>
</dbReference>
<gene>
    <name evidence="15" type="ORF">SAMN05660742_12545</name>
</gene>
<feature type="transmembrane region" description="Helical" evidence="14">
    <location>
        <begin position="125"/>
        <end position="143"/>
    </location>
</feature>
<comment type="catalytic activity">
    <reaction evidence="12">
        <text>L-proline(in) + Na(+)(in) = L-proline(out) + Na(+)(out)</text>
        <dbReference type="Rhea" id="RHEA:28967"/>
        <dbReference type="ChEBI" id="CHEBI:29101"/>
        <dbReference type="ChEBI" id="CHEBI:60039"/>
    </reaction>
</comment>
<dbReference type="NCBIfam" id="TIGR00813">
    <property type="entry name" value="sss"/>
    <property type="match status" value="1"/>
</dbReference>
<feature type="transmembrane region" description="Helical" evidence="14">
    <location>
        <begin position="283"/>
        <end position="302"/>
    </location>
</feature>
<keyword evidence="9 14" id="KW-0406">Ion transport</keyword>
<evidence type="ECO:0000313" key="16">
    <source>
        <dbReference type="Proteomes" id="UP000199662"/>
    </source>
</evidence>
<dbReference type="InterPro" id="IPR018212">
    <property type="entry name" value="Na/solute_symporter_CS"/>
</dbReference>
<evidence type="ECO:0000256" key="10">
    <source>
        <dbReference type="ARBA" id="ARBA00023136"/>
    </source>
</evidence>
<dbReference type="GO" id="GO:0031402">
    <property type="term" value="F:sodium ion binding"/>
    <property type="evidence" value="ECO:0007669"/>
    <property type="project" value="UniProtKB-UniRule"/>
</dbReference>
<evidence type="ECO:0000256" key="4">
    <source>
        <dbReference type="ARBA" id="ARBA00022475"/>
    </source>
</evidence>
<dbReference type="PROSITE" id="PS50283">
    <property type="entry name" value="NA_SOLUT_SYMP_3"/>
    <property type="match status" value="1"/>
</dbReference>
<reference evidence="15 16" key="1">
    <citation type="submission" date="2016-10" db="EMBL/GenBank/DDBJ databases">
        <authorList>
            <person name="de Groot N.N."/>
        </authorList>
    </citation>
    <scope>NUCLEOTIDE SEQUENCE [LARGE SCALE GENOMIC DNA]</scope>
    <source>
        <strain evidence="15 16">DSM 2179</strain>
    </source>
</reference>
<evidence type="ECO:0000313" key="15">
    <source>
        <dbReference type="EMBL" id="SEJ93117.1"/>
    </source>
</evidence>
<evidence type="ECO:0000256" key="1">
    <source>
        <dbReference type="ARBA" id="ARBA00004651"/>
    </source>
</evidence>
<dbReference type="Gene3D" id="1.20.1730.10">
    <property type="entry name" value="Sodium/glucose cotransporter"/>
    <property type="match status" value="1"/>
</dbReference>
<feature type="transmembrane region" description="Helical" evidence="14">
    <location>
        <begin position="68"/>
        <end position="91"/>
    </location>
</feature>
<evidence type="ECO:0000256" key="6">
    <source>
        <dbReference type="ARBA" id="ARBA00022847"/>
    </source>
</evidence>
<keyword evidence="10 14" id="KW-0472">Membrane</keyword>
<evidence type="ECO:0000256" key="8">
    <source>
        <dbReference type="ARBA" id="ARBA00023053"/>
    </source>
</evidence>
<evidence type="ECO:0000256" key="13">
    <source>
        <dbReference type="RuleBase" id="RU362091"/>
    </source>
</evidence>
<protein>
    <recommendedName>
        <fullName evidence="14">Sodium/proline symporter</fullName>
    </recommendedName>
    <alternativeName>
        <fullName evidence="14">Proline permease</fullName>
    </alternativeName>
</protein>
<keyword evidence="8 14" id="KW-0915">Sodium</keyword>
<evidence type="ECO:0000256" key="2">
    <source>
        <dbReference type="ARBA" id="ARBA00006434"/>
    </source>
</evidence>
<sequence>MMTNNIPIILAFALYLGLMMMIGVYFYRRTRNMSDYILGNRKLGAWVTSLSAEASDMSGWMLMGLPGYAYMAGLSAGWIALGLGLGTWANWQFVAARLRKYTELADNALTLPDFFQNRFHDKTNLLRIIPAIFILIFFIIYTSSGFVAGGKLFNTIFGIPYTYAIFLGAFVVVFYTLVGGFMAVCWTDFIQGVMMFFAIIIVPLAAIYAVGGFTLTYSALYMINPEYFNPFHNADGSPFTFIELISLLGWGLGYFGQPHILVRFMAVKSSAEIKQATRIAMTWVIFSLTAAVLVGLVGKVFLTTGLTGSDSEKVFLVMTDMLFSPFFAGLVLSAVLAAIMSTASSQLLVAASAFAQDFYKAMLHKKSSETELIWVGRLSVIMISSIAIYLGLSPDNLILNMVAYAWAGFGAAFGPALLTSLFWRRTTRNGVLAGILVGGLTVLVWKQFAWFGLYEMVPGFFLSLLTIYLISKLDNEPAKIITDMYDTVKHSKI</sequence>
<keyword evidence="7 14" id="KW-1133">Transmembrane helix</keyword>
<dbReference type="InterPro" id="IPR001734">
    <property type="entry name" value="Na/solute_symporter"/>
</dbReference>
<evidence type="ECO:0000256" key="5">
    <source>
        <dbReference type="ARBA" id="ARBA00022692"/>
    </source>
</evidence>
<feature type="transmembrane region" description="Helical" evidence="14">
    <location>
        <begin position="193"/>
        <end position="219"/>
    </location>
</feature>
<evidence type="ECO:0000256" key="12">
    <source>
        <dbReference type="ARBA" id="ARBA00033708"/>
    </source>
</evidence>
<dbReference type="PANTHER" id="PTHR48086:SF3">
    <property type="entry name" value="SODIUM_PROLINE SYMPORTER"/>
    <property type="match status" value="1"/>
</dbReference>
<comment type="function">
    <text evidence="14">Catalyzes the sodium-dependent uptake of extracellular L-proline.</text>
</comment>
<keyword evidence="5 14" id="KW-0812">Transmembrane</keyword>
<keyword evidence="16" id="KW-1185">Reference proteome</keyword>
<dbReference type="STRING" id="84035.SAMN05660742_12545"/>
<evidence type="ECO:0000256" key="9">
    <source>
        <dbReference type="ARBA" id="ARBA00023065"/>
    </source>
</evidence>
<keyword evidence="4 14" id="KW-1003">Cell membrane</keyword>
<dbReference type="EMBL" id="FNZK01000025">
    <property type="protein sequence ID" value="SEJ93117.1"/>
    <property type="molecule type" value="Genomic_DNA"/>
</dbReference>
<dbReference type="InterPro" id="IPR038377">
    <property type="entry name" value="Na/Glc_symporter_sf"/>
</dbReference>
<feature type="transmembrane region" description="Helical" evidence="14">
    <location>
        <begin position="430"/>
        <end position="445"/>
    </location>
</feature>
<dbReference type="InterPro" id="IPR050277">
    <property type="entry name" value="Sodium:Solute_Symporter"/>
</dbReference>
<comment type="similarity">
    <text evidence="2 13">Belongs to the sodium:solute symporter (SSF) (TC 2.A.21) family.</text>
</comment>
<evidence type="ECO:0000256" key="11">
    <source>
        <dbReference type="ARBA" id="ARBA00023201"/>
    </source>
</evidence>
<feature type="transmembrane region" description="Helical" evidence="14">
    <location>
        <begin position="451"/>
        <end position="470"/>
    </location>
</feature>
<name>A0A1H7CX23_9FIRM</name>